<dbReference type="Proteomes" id="UP000790787">
    <property type="component" value="Unplaced"/>
</dbReference>
<dbReference type="RefSeq" id="XP_075104955.1">
    <property type="nucleotide sequence ID" value="XM_075248854.1"/>
</dbReference>
<reference evidence="2" key="1">
    <citation type="submission" date="2025-08" db="UniProtKB">
        <authorList>
            <consortium name="RefSeq"/>
        </authorList>
    </citation>
    <scope>IDENTIFICATION</scope>
    <source>
        <tissue evidence="2">Leaf</tissue>
    </source>
</reference>
<organism evidence="1 2">
    <name type="scientific">Nicotiana tabacum</name>
    <name type="common">Common tobacco</name>
    <dbReference type="NCBI Taxonomy" id="4097"/>
    <lineage>
        <taxon>Eukaryota</taxon>
        <taxon>Viridiplantae</taxon>
        <taxon>Streptophyta</taxon>
        <taxon>Embryophyta</taxon>
        <taxon>Tracheophyta</taxon>
        <taxon>Spermatophyta</taxon>
        <taxon>Magnoliopsida</taxon>
        <taxon>eudicotyledons</taxon>
        <taxon>Gunneridae</taxon>
        <taxon>Pentapetalae</taxon>
        <taxon>asterids</taxon>
        <taxon>lamiids</taxon>
        <taxon>Solanales</taxon>
        <taxon>Solanaceae</taxon>
        <taxon>Nicotianoideae</taxon>
        <taxon>Nicotianeae</taxon>
        <taxon>Nicotiana</taxon>
    </lineage>
</organism>
<protein>
    <submittedName>
        <fullName evidence="2">Cationic amino acid transporter 4, vacuolar-like</fullName>
    </submittedName>
</protein>
<keyword evidence="1" id="KW-1185">Reference proteome</keyword>
<evidence type="ECO:0000313" key="1">
    <source>
        <dbReference type="Proteomes" id="UP000790787"/>
    </source>
</evidence>
<sequence>MDNGFGSLIRRKRVDAATQARQKLATQQLARKLSLFDLTAIGVGATIGAGVYILVGTVAREHTGPSLTISFFIGGIAAALSAFCYAELACRCPSAGSAYHYSYVCIGEGVAWLIGWALILEYTLGGAAVARGIAPNLASFFGGMDKLSSILARQTIFGIVVDPGAAILVFIITALLCTGIKESSLAQAIITTINISALVFIVLAGAYLGCKTGWPGYEVSSGYFAFGANGLLAGSATVFFSYIGFDIVASTTEEVKNPQRDMPFGIGVALSICGILYMLVSAVIVGLVPYYALDPDTPILSAFAGYGMEWAVYIITIGTVNALCASLIGSIIPQPRILMAMARDGLLPSFFSDISKHTQVPVKGTIATGIFIAILAFFMDVSQLAGMVSVGTLLSFTIVALSILILRYVPPDELPFLPSDQQSNVNGQHLDAHGADLLERPLLEQNVAQGILLMLFLSMSQLFKIVGCPLEATVRFMVVSYLGIGTEEVRLCWTSLAKAFELVVADSCFFKRDEHLVTFCSTVAKTQIDYLLLRRGDKGLCKDCKVIPSESLASQHRLLVMDVDIMMKRKKQVIWGRSMIRWGALSKDKAQELKGKLRVLGVWSSSKDANKEDRRANLVGYKKARKEAKLTVTDAKNAAFSSLYEELGDKGGDKKLFGLSKARGRKACDVDQVRCIKDDEGRVLMDEAMIKRR</sequence>
<accession>A0AC58U639</accession>
<gene>
    <name evidence="2" type="primary">LOC142179048</name>
</gene>
<name>A0AC58U639_TOBAC</name>
<proteinExistence type="predicted"/>
<evidence type="ECO:0000313" key="2">
    <source>
        <dbReference type="RefSeq" id="XP_075104955.1"/>
    </source>
</evidence>